<accession>A0A0A8ZCF8</accession>
<protein>
    <submittedName>
        <fullName evidence="1">Uncharacterized protein</fullName>
    </submittedName>
</protein>
<dbReference type="EMBL" id="GBRH01265363">
    <property type="protein sequence ID" value="JAD32532.1"/>
    <property type="molecule type" value="Transcribed_RNA"/>
</dbReference>
<organism evidence="1">
    <name type="scientific">Arundo donax</name>
    <name type="common">Giant reed</name>
    <name type="synonym">Donax arundinaceus</name>
    <dbReference type="NCBI Taxonomy" id="35708"/>
    <lineage>
        <taxon>Eukaryota</taxon>
        <taxon>Viridiplantae</taxon>
        <taxon>Streptophyta</taxon>
        <taxon>Embryophyta</taxon>
        <taxon>Tracheophyta</taxon>
        <taxon>Spermatophyta</taxon>
        <taxon>Magnoliopsida</taxon>
        <taxon>Liliopsida</taxon>
        <taxon>Poales</taxon>
        <taxon>Poaceae</taxon>
        <taxon>PACMAD clade</taxon>
        <taxon>Arundinoideae</taxon>
        <taxon>Arundineae</taxon>
        <taxon>Arundo</taxon>
    </lineage>
</organism>
<sequence>MAMLCRCATVVLFSLQLC</sequence>
<name>A0A0A8ZCF8_ARUDO</name>
<dbReference type="AlphaFoldDB" id="A0A0A8ZCF8"/>
<reference evidence="1" key="1">
    <citation type="submission" date="2014-09" db="EMBL/GenBank/DDBJ databases">
        <authorList>
            <person name="Magalhaes I.L.F."/>
            <person name="Oliveira U."/>
            <person name="Santos F.R."/>
            <person name="Vidigal T.H.D.A."/>
            <person name="Brescovit A.D."/>
            <person name="Santos A.J."/>
        </authorList>
    </citation>
    <scope>NUCLEOTIDE SEQUENCE</scope>
    <source>
        <tissue evidence="1">Shoot tissue taken approximately 20 cm above the soil surface</tissue>
    </source>
</reference>
<proteinExistence type="predicted"/>
<reference evidence="1" key="2">
    <citation type="journal article" date="2015" name="Data Brief">
        <title>Shoot transcriptome of the giant reed, Arundo donax.</title>
        <authorList>
            <person name="Barrero R.A."/>
            <person name="Guerrero F.D."/>
            <person name="Moolhuijzen P."/>
            <person name="Goolsby J.A."/>
            <person name="Tidwell J."/>
            <person name="Bellgard S.E."/>
            <person name="Bellgard M.I."/>
        </authorList>
    </citation>
    <scope>NUCLEOTIDE SEQUENCE</scope>
    <source>
        <tissue evidence="1">Shoot tissue taken approximately 20 cm above the soil surface</tissue>
    </source>
</reference>
<evidence type="ECO:0000313" key="1">
    <source>
        <dbReference type="EMBL" id="JAD32532.1"/>
    </source>
</evidence>